<keyword evidence="2" id="KW-0520">NAD</keyword>
<evidence type="ECO:0000313" key="4">
    <source>
        <dbReference type="EMBL" id="GBF92691.1"/>
    </source>
</evidence>
<feature type="compositionally biased region" description="Low complexity" evidence="3">
    <location>
        <begin position="283"/>
        <end position="305"/>
    </location>
</feature>
<feature type="region of interest" description="Disordered" evidence="3">
    <location>
        <begin position="269"/>
        <end position="318"/>
    </location>
</feature>
<evidence type="ECO:0008006" key="6">
    <source>
        <dbReference type="Google" id="ProtNLM"/>
    </source>
</evidence>
<dbReference type="Gene3D" id="3.40.50.720">
    <property type="entry name" value="NAD(P)-binding Rossmann-like Domain"/>
    <property type="match status" value="2"/>
</dbReference>
<feature type="compositionally biased region" description="Gly residues" evidence="3">
    <location>
        <begin position="269"/>
        <end position="282"/>
    </location>
</feature>
<feature type="compositionally biased region" description="Gly residues" evidence="3">
    <location>
        <begin position="306"/>
        <end position="318"/>
    </location>
</feature>
<keyword evidence="5" id="KW-1185">Reference proteome</keyword>
<dbReference type="Proteomes" id="UP000247498">
    <property type="component" value="Unassembled WGS sequence"/>
</dbReference>
<dbReference type="InterPro" id="IPR036291">
    <property type="entry name" value="NAD(P)-bd_dom_sf"/>
</dbReference>
<dbReference type="OrthoDB" id="5824at2759"/>
<comment type="caution">
    <text evidence="4">The sequence shown here is derived from an EMBL/GenBank/DDBJ whole genome shotgun (WGS) entry which is preliminary data.</text>
</comment>
<dbReference type="AlphaFoldDB" id="A0A2V0NYH5"/>
<protein>
    <recommendedName>
        <fullName evidence="6">NAD-dependent epimerase/dehydratase domain-containing protein</fullName>
    </recommendedName>
</protein>
<sequence>MQSIRASPLRGPARPRARCRCHAAHEAGRSLFVFGLGYSTLGLIRQAEAAGGWAHITSTSRRPERLQQLETPAHTVARYDPAAGVELDAPAAAALSRASHVLTSIPPAGLPLYDPVTRAQLRALRARARAAAAGDAPPLDWLGVLSSTSVYGDHGGGWVDESTPPATASSRGIPRLEHERSWEALARELSLPLHIFRLAGIYGPGRSVLTSVQSAAAGGDGPSAGQRRRGRQRFISRVHAADIAATLLASMEEPGPDPLGARLLAAGGGGGGGGSGSGGAAAGGAAPDRASGAAATITSSSSGEPLGSGGGGGGEGGGGAAGGGFVAVFNVADDDPAPRDEVEAFARQLLGLPAAERPAEPDGGDGGDGGGGRAGGRGLEEKRVWNEGIKRRLGVALQFPTYREGLAAIAAGDARPFLGPADWRAIGGRGAEAGG</sequence>
<accession>A0A2V0NYH5</accession>
<dbReference type="STRING" id="307507.A0A2V0NYH5"/>
<comment type="similarity">
    <text evidence="1">Belongs to the NAD(P)-dependent epimerase/dehydratase family.</text>
</comment>
<dbReference type="FunCoup" id="A0A2V0NYH5">
    <property type="interactions" value="22"/>
</dbReference>
<feature type="compositionally biased region" description="Gly residues" evidence="3">
    <location>
        <begin position="364"/>
        <end position="377"/>
    </location>
</feature>
<proteinExistence type="inferred from homology"/>
<feature type="region of interest" description="Disordered" evidence="3">
    <location>
        <begin position="352"/>
        <end position="379"/>
    </location>
</feature>
<evidence type="ECO:0000313" key="5">
    <source>
        <dbReference type="Proteomes" id="UP000247498"/>
    </source>
</evidence>
<dbReference type="InParanoid" id="A0A2V0NYH5"/>
<gene>
    <name evidence="4" type="ORF">Rsub_05060</name>
</gene>
<dbReference type="EMBL" id="BDRX01000034">
    <property type="protein sequence ID" value="GBF92691.1"/>
    <property type="molecule type" value="Genomic_DNA"/>
</dbReference>
<reference evidence="4 5" key="1">
    <citation type="journal article" date="2018" name="Sci. Rep.">
        <title>Raphidocelis subcapitata (=Pseudokirchneriella subcapitata) provides an insight into genome evolution and environmental adaptations in the Sphaeropleales.</title>
        <authorList>
            <person name="Suzuki S."/>
            <person name="Yamaguchi H."/>
            <person name="Nakajima N."/>
            <person name="Kawachi M."/>
        </authorList>
    </citation>
    <scope>NUCLEOTIDE SEQUENCE [LARGE SCALE GENOMIC DNA]</scope>
    <source>
        <strain evidence="4 5">NIES-35</strain>
    </source>
</reference>
<evidence type="ECO:0000256" key="3">
    <source>
        <dbReference type="SAM" id="MobiDB-lite"/>
    </source>
</evidence>
<dbReference type="SUPFAM" id="SSF51735">
    <property type="entry name" value="NAD(P)-binding Rossmann-fold domains"/>
    <property type="match status" value="1"/>
</dbReference>
<name>A0A2V0NYH5_9CHLO</name>
<evidence type="ECO:0000256" key="2">
    <source>
        <dbReference type="ARBA" id="ARBA00023027"/>
    </source>
</evidence>
<organism evidence="4 5">
    <name type="scientific">Raphidocelis subcapitata</name>
    <dbReference type="NCBI Taxonomy" id="307507"/>
    <lineage>
        <taxon>Eukaryota</taxon>
        <taxon>Viridiplantae</taxon>
        <taxon>Chlorophyta</taxon>
        <taxon>core chlorophytes</taxon>
        <taxon>Chlorophyceae</taxon>
        <taxon>CS clade</taxon>
        <taxon>Sphaeropleales</taxon>
        <taxon>Selenastraceae</taxon>
        <taxon>Raphidocelis</taxon>
    </lineage>
</organism>
<dbReference type="PANTHER" id="PTHR43574">
    <property type="entry name" value="EPIMERASE-RELATED"/>
    <property type="match status" value="1"/>
</dbReference>
<evidence type="ECO:0000256" key="1">
    <source>
        <dbReference type="ARBA" id="ARBA00007637"/>
    </source>
</evidence>